<dbReference type="EMBL" id="BARV01038398">
    <property type="protein sequence ID" value="GAI47575.1"/>
    <property type="molecule type" value="Genomic_DNA"/>
</dbReference>
<evidence type="ECO:0000313" key="1">
    <source>
        <dbReference type="EMBL" id="GAI47575.1"/>
    </source>
</evidence>
<reference evidence="1" key="1">
    <citation type="journal article" date="2014" name="Front. Microbiol.">
        <title>High frequency of phylogenetically diverse reductive dehalogenase-homologous genes in deep subseafloor sedimentary metagenomes.</title>
        <authorList>
            <person name="Kawai M."/>
            <person name="Futagami T."/>
            <person name="Toyoda A."/>
            <person name="Takaki Y."/>
            <person name="Nishi S."/>
            <person name="Hori S."/>
            <person name="Arai W."/>
            <person name="Tsubouchi T."/>
            <person name="Morono Y."/>
            <person name="Uchiyama I."/>
            <person name="Ito T."/>
            <person name="Fujiyama A."/>
            <person name="Inagaki F."/>
            <person name="Takami H."/>
        </authorList>
    </citation>
    <scope>NUCLEOTIDE SEQUENCE</scope>
    <source>
        <strain evidence="1">Expedition CK06-06</strain>
    </source>
</reference>
<comment type="caution">
    <text evidence="1">The sequence shown here is derived from an EMBL/GenBank/DDBJ whole genome shotgun (WGS) entry which is preliminary data.</text>
</comment>
<accession>X1Q968</accession>
<sequence length="68" mass="7931">MFKIISLPTYPSKAYPLIEPRNKALKVADFLFICPFLLRRVFLKVSYQPDCLTEDTLRPIITKDKAEN</sequence>
<dbReference type="AlphaFoldDB" id="X1Q968"/>
<proteinExistence type="predicted"/>
<name>X1Q968_9ZZZZ</name>
<organism evidence="1">
    <name type="scientific">marine sediment metagenome</name>
    <dbReference type="NCBI Taxonomy" id="412755"/>
    <lineage>
        <taxon>unclassified sequences</taxon>
        <taxon>metagenomes</taxon>
        <taxon>ecological metagenomes</taxon>
    </lineage>
</organism>
<protein>
    <submittedName>
        <fullName evidence="1">Uncharacterized protein</fullName>
    </submittedName>
</protein>
<gene>
    <name evidence="1" type="ORF">S06H3_59167</name>
</gene>